<dbReference type="EMBL" id="LJZQ01000016">
    <property type="protein sequence ID" value="KPQ28379.1"/>
    <property type="molecule type" value="Genomic_DNA"/>
</dbReference>
<reference evidence="1 2" key="1">
    <citation type="submission" date="2015-09" db="EMBL/GenBank/DDBJ databases">
        <title>Identification and resolution of microdiversity through metagenomic sequencing of parallel consortia.</title>
        <authorList>
            <person name="Nelson W.C."/>
            <person name="Romine M.F."/>
            <person name="Lindemann S.R."/>
        </authorList>
    </citation>
    <scope>NUCLEOTIDE SEQUENCE [LARGE SCALE GENOMIC DNA]</scope>
    <source>
        <strain evidence="1">HL-55</strain>
    </source>
</reference>
<dbReference type="Proteomes" id="UP000050416">
    <property type="component" value="Unassembled WGS sequence"/>
</dbReference>
<proteinExistence type="predicted"/>
<sequence length="71" mass="8147">MVVVGYGRFRYRDKLRLRTGKSSRAEVLGLFLYAVEVDEHSVNVIDGMLETDESSVDFSQFECTHVFVNEV</sequence>
<dbReference type="AlphaFoldDB" id="A0A0P8CXT5"/>
<protein>
    <submittedName>
        <fullName evidence="1">Uncharacterized protein</fullName>
    </submittedName>
</protein>
<comment type="caution">
    <text evidence="1">The sequence shown here is derived from an EMBL/GenBank/DDBJ whole genome shotgun (WGS) entry which is preliminary data.</text>
</comment>
<accession>A0A0P8CXT5</accession>
<gene>
    <name evidence="1" type="ORF">HLUCCX14_11305</name>
</gene>
<evidence type="ECO:0000313" key="1">
    <source>
        <dbReference type="EMBL" id="KPQ28379.1"/>
    </source>
</evidence>
<organism evidence="1 2">
    <name type="scientific">Marinobacter excellens HL-55</name>
    <dbReference type="NCBI Taxonomy" id="1305731"/>
    <lineage>
        <taxon>Bacteria</taxon>
        <taxon>Pseudomonadati</taxon>
        <taxon>Pseudomonadota</taxon>
        <taxon>Gammaproteobacteria</taxon>
        <taxon>Pseudomonadales</taxon>
        <taxon>Marinobacteraceae</taxon>
        <taxon>Marinobacter</taxon>
    </lineage>
</organism>
<name>A0A0P8CXT5_9GAMM</name>
<dbReference type="PATRIC" id="fig|1305731.5.peg.711"/>
<evidence type="ECO:0000313" key="2">
    <source>
        <dbReference type="Proteomes" id="UP000050416"/>
    </source>
</evidence>